<evidence type="ECO:0000313" key="13">
    <source>
        <dbReference type="EMBL" id="ASV77012.1"/>
    </source>
</evidence>
<dbReference type="GO" id="GO:0008168">
    <property type="term" value="F:methyltransferase activity"/>
    <property type="evidence" value="ECO:0007669"/>
    <property type="project" value="UniProtKB-KW"/>
</dbReference>
<evidence type="ECO:0000256" key="9">
    <source>
        <dbReference type="HAMAP-Rule" id="MF_00051"/>
    </source>
</evidence>
<dbReference type="GO" id="GO:0004372">
    <property type="term" value="F:glycine hydroxymethyltransferase activity"/>
    <property type="evidence" value="ECO:0007669"/>
    <property type="project" value="UniProtKB-UniRule"/>
</dbReference>
<keyword evidence="9" id="KW-0028">Amino-acid biosynthesis</keyword>
<dbReference type="SUPFAM" id="SSF53383">
    <property type="entry name" value="PLP-dependent transferases"/>
    <property type="match status" value="1"/>
</dbReference>
<comment type="pathway">
    <text evidence="9">Amino-acid biosynthesis; glycine biosynthesis; glycine from L-serine: step 1/1.</text>
</comment>
<dbReference type="InterPro" id="IPR001085">
    <property type="entry name" value="Ser_HO-MeTrfase"/>
</dbReference>
<evidence type="ECO:0000259" key="12">
    <source>
        <dbReference type="Pfam" id="PF00464"/>
    </source>
</evidence>
<dbReference type="InterPro" id="IPR049943">
    <property type="entry name" value="Ser_HO-MeTrfase-like"/>
</dbReference>
<sequence>MTMLRSSESTIDRNPKTNTGEDASTALERICQQRHPHLQSQDPELYSLIIAQARHETDTLKMIPSENYASFAVLEATGSILTNKYCEGYPAARYYEGNEFMDQIEQLAIDRLKALFGAEHANVQPYSGSPANQAVTRALAPPGSKIMGMPVPAGGHLTHGWKVNFSGMDYQTVHYGPRPDTGLLDYDQIRDIARRERPRMIWVGATAYPRTLDYAAFAEIAQEVEAYLVADIAHINGLIVGGVHPNPVPHCDVVSSTCHKMLRGPRAGFILSRIEDRWQRKYFPDSNLNLAKRIDRAVFPGLQGGPHMHVIAAMAVAFKEAATPAFRDYARQVVANARRLAEKLLEKGYRLVSGGTDTHLLVMDFRDAPYSGKDVAQALAKAGIIANFNMVPGDPRKPFITSGVRLGTPALTTRGMKEPEMDRIAGWIDTVCRNLEQIEEVAPRVRAEIAELCRQFPPPGILI</sequence>
<comment type="catalytic activity">
    <reaction evidence="9">
        <text>(6R)-5,10-methylene-5,6,7,8-tetrahydrofolate + glycine + H2O = (6S)-5,6,7,8-tetrahydrofolate + L-serine</text>
        <dbReference type="Rhea" id="RHEA:15481"/>
        <dbReference type="ChEBI" id="CHEBI:15377"/>
        <dbReference type="ChEBI" id="CHEBI:15636"/>
        <dbReference type="ChEBI" id="CHEBI:33384"/>
        <dbReference type="ChEBI" id="CHEBI:57305"/>
        <dbReference type="ChEBI" id="CHEBI:57453"/>
        <dbReference type="EC" id="2.1.2.1"/>
    </reaction>
</comment>
<protein>
    <recommendedName>
        <fullName evidence="9">Serine hydroxymethyltransferase</fullName>
        <shortName evidence="9">SHMT</shortName>
        <shortName evidence="9">Serine methylase</shortName>
        <ecNumber evidence="9">2.1.2.1</ecNumber>
    </recommendedName>
</protein>
<keyword evidence="6 9" id="KW-0554">One-carbon metabolism</keyword>
<evidence type="ECO:0000256" key="5">
    <source>
        <dbReference type="ARBA" id="ARBA00022490"/>
    </source>
</evidence>
<dbReference type="GO" id="GO:0005829">
    <property type="term" value="C:cytosol"/>
    <property type="evidence" value="ECO:0007669"/>
    <property type="project" value="TreeGrafter"/>
</dbReference>
<keyword evidence="13" id="KW-0489">Methyltransferase</keyword>
<dbReference type="Gene3D" id="3.90.1150.10">
    <property type="entry name" value="Aspartate Aminotransferase, domain 1"/>
    <property type="match status" value="1"/>
</dbReference>
<evidence type="ECO:0000313" key="14">
    <source>
        <dbReference type="Proteomes" id="UP000215086"/>
    </source>
</evidence>
<comment type="cofactor">
    <cofactor evidence="1 9 10">
        <name>pyridoxal 5'-phosphate</name>
        <dbReference type="ChEBI" id="CHEBI:597326"/>
    </cofactor>
</comment>
<dbReference type="UniPathway" id="UPA00288">
    <property type="reaction ID" value="UER01023"/>
</dbReference>
<comment type="function">
    <text evidence="9">Catalyzes the reversible interconversion of serine and glycine with tetrahydrofolate (THF) serving as the one-carbon carrier. This reaction serves as the major source of one-carbon groups required for the biosynthesis of purines, thymidylate, methionine, and other important biomolecules. Also exhibits THF-independent aldolase activity toward beta-hydroxyamino acids, producing glycine and aldehydes, via a retro-aldol mechanism.</text>
</comment>
<evidence type="ECO:0000256" key="6">
    <source>
        <dbReference type="ARBA" id="ARBA00022563"/>
    </source>
</evidence>
<dbReference type="InterPro" id="IPR015421">
    <property type="entry name" value="PyrdxlP-dep_Trfase_major"/>
</dbReference>
<feature type="site" description="Plays an important role in substrate specificity" evidence="9">
    <location>
        <position position="259"/>
    </location>
</feature>
<proteinExistence type="inferred from homology"/>
<dbReference type="NCBIfam" id="NF000586">
    <property type="entry name" value="PRK00011.1"/>
    <property type="match status" value="1"/>
</dbReference>
<dbReference type="EC" id="2.1.2.1" evidence="9"/>
<dbReference type="GO" id="GO:0019264">
    <property type="term" value="P:glycine biosynthetic process from serine"/>
    <property type="evidence" value="ECO:0007669"/>
    <property type="project" value="UniProtKB-UniRule"/>
</dbReference>
<reference evidence="13 14" key="1">
    <citation type="journal article" name="Front. Microbiol.">
        <title>Sugar Metabolism of the First Thermophilic Planctomycete Thermogutta terrifontis: Comparative Genomic and Transcriptomic Approaches.</title>
        <authorList>
            <person name="Elcheninov A.G."/>
            <person name="Menzel P."/>
            <person name="Gudbergsdottir S.R."/>
            <person name="Slesarev A.I."/>
            <person name="Kadnikov V.V."/>
            <person name="Krogh A."/>
            <person name="Bonch-Osmolovskaya E.A."/>
            <person name="Peng X."/>
            <person name="Kublanov I.V."/>
        </authorList>
    </citation>
    <scope>NUCLEOTIDE SEQUENCE [LARGE SCALE GENOMIC DNA]</scope>
    <source>
        <strain evidence="13 14">R1</strain>
    </source>
</reference>
<dbReference type="PANTHER" id="PTHR11680:SF35">
    <property type="entry name" value="SERINE HYDROXYMETHYLTRANSFERASE 1"/>
    <property type="match status" value="1"/>
</dbReference>
<gene>
    <name evidence="9" type="primary">glyA</name>
    <name evidence="13" type="ORF">THTE_4411</name>
</gene>
<dbReference type="AlphaFoldDB" id="A0A286RM28"/>
<organism evidence="13 14">
    <name type="scientific">Thermogutta terrifontis</name>
    <dbReference type="NCBI Taxonomy" id="1331910"/>
    <lineage>
        <taxon>Bacteria</taxon>
        <taxon>Pseudomonadati</taxon>
        <taxon>Planctomycetota</taxon>
        <taxon>Planctomycetia</taxon>
        <taxon>Pirellulales</taxon>
        <taxon>Thermoguttaceae</taxon>
        <taxon>Thermogutta</taxon>
    </lineage>
</organism>
<accession>A0A286RM28</accession>
<dbReference type="PIRSF" id="PIRSF000412">
    <property type="entry name" value="SHMT"/>
    <property type="match status" value="1"/>
</dbReference>
<dbReference type="Gene3D" id="3.40.640.10">
    <property type="entry name" value="Type I PLP-dependent aspartate aminotransferase-like (Major domain)"/>
    <property type="match status" value="1"/>
</dbReference>
<dbReference type="GO" id="GO:0035999">
    <property type="term" value="P:tetrahydrofolate interconversion"/>
    <property type="evidence" value="ECO:0007669"/>
    <property type="project" value="UniProtKB-UniRule"/>
</dbReference>
<feature type="domain" description="Serine hydroxymethyltransferase-like" evidence="12">
    <location>
        <begin position="38"/>
        <end position="428"/>
    </location>
</feature>
<dbReference type="RefSeq" id="WP_237260170.1">
    <property type="nucleotide sequence ID" value="NZ_CP018477.1"/>
</dbReference>
<name>A0A286RM28_9BACT</name>
<dbReference type="GO" id="GO:0030170">
    <property type="term" value="F:pyridoxal phosphate binding"/>
    <property type="evidence" value="ECO:0007669"/>
    <property type="project" value="UniProtKB-UniRule"/>
</dbReference>
<feature type="region of interest" description="Disordered" evidence="11">
    <location>
        <begin position="1"/>
        <end position="21"/>
    </location>
</feature>
<dbReference type="InterPro" id="IPR015424">
    <property type="entry name" value="PyrdxlP-dep_Trfase"/>
</dbReference>
<dbReference type="UniPathway" id="UPA00193"/>
<dbReference type="InterPro" id="IPR039429">
    <property type="entry name" value="SHMT-like_dom"/>
</dbReference>
<evidence type="ECO:0000256" key="2">
    <source>
        <dbReference type="ARBA" id="ARBA00004496"/>
    </source>
</evidence>
<feature type="binding site" evidence="9">
    <location>
        <begin position="155"/>
        <end position="157"/>
    </location>
    <ligand>
        <name>(6S)-5,6,7,8-tetrahydrofolate</name>
        <dbReference type="ChEBI" id="CHEBI:57453"/>
    </ligand>
</feature>
<comment type="subunit">
    <text evidence="4 9">Homodimer.</text>
</comment>
<evidence type="ECO:0000256" key="10">
    <source>
        <dbReference type="PIRSR" id="PIRSR000412-50"/>
    </source>
</evidence>
<feature type="modified residue" description="N6-(pyridoxal phosphate)lysine" evidence="9 10">
    <location>
        <position position="260"/>
    </location>
</feature>
<evidence type="ECO:0000256" key="1">
    <source>
        <dbReference type="ARBA" id="ARBA00001933"/>
    </source>
</evidence>
<dbReference type="KEGG" id="ttf:THTE_4411"/>
<dbReference type="HAMAP" id="MF_00051">
    <property type="entry name" value="SHMT"/>
    <property type="match status" value="1"/>
</dbReference>
<keyword evidence="7 9" id="KW-0808">Transferase</keyword>
<keyword evidence="5 9" id="KW-0963">Cytoplasm</keyword>
<comment type="pathway">
    <text evidence="9">One-carbon metabolism; tetrahydrofolate interconversion.</text>
</comment>
<dbReference type="CDD" id="cd00378">
    <property type="entry name" value="SHMT"/>
    <property type="match status" value="1"/>
</dbReference>
<evidence type="ECO:0000256" key="7">
    <source>
        <dbReference type="ARBA" id="ARBA00022679"/>
    </source>
</evidence>
<dbReference type="InterPro" id="IPR015422">
    <property type="entry name" value="PyrdxlP-dep_Trfase_small"/>
</dbReference>
<comment type="caution">
    <text evidence="9">Lacks conserved residue(s) required for the propagation of feature annotation.</text>
</comment>
<evidence type="ECO:0000256" key="3">
    <source>
        <dbReference type="ARBA" id="ARBA00006376"/>
    </source>
</evidence>
<evidence type="ECO:0000256" key="11">
    <source>
        <dbReference type="SAM" id="MobiDB-lite"/>
    </source>
</evidence>
<dbReference type="GO" id="GO:0032259">
    <property type="term" value="P:methylation"/>
    <property type="evidence" value="ECO:0007669"/>
    <property type="project" value="UniProtKB-KW"/>
</dbReference>
<comment type="subcellular location">
    <subcellularLocation>
        <location evidence="2 9">Cytoplasm</location>
    </subcellularLocation>
</comment>
<keyword evidence="14" id="KW-1185">Reference proteome</keyword>
<dbReference type="Proteomes" id="UP000215086">
    <property type="component" value="Chromosome"/>
</dbReference>
<comment type="similarity">
    <text evidence="3 9">Belongs to the SHMT family.</text>
</comment>
<dbReference type="PANTHER" id="PTHR11680">
    <property type="entry name" value="SERINE HYDROXYMETHYLTRANSFERASE"/>
    <property type="match status" value="1"/>
</dbReference>
<dbReference type="EMBL" id="CP018477">
    <property type="protein sequence ID" value="ASV77012.1"/>
    <property type="molecule type" value="Genomic_DNA"/>
</dbReference>
<dbReference type="Pfam" id="PF00464">
    <property type="entry name" value="SHMT"/>
    <property type="match status" value="1"/>
</dbReference>
<dbReference type="FunFam" id="3.40.640.10:FF:000001">
    <property type="entry name" value="Serine hydroxymethyltransferase"/>
    <property type="match status" value="1"/>
</dbReference>
<evidence type="ECO:0000256" key="8">
    <source>
        <dbReference type="ARBA" id="ARBA00022898"/>
    </source>
</evidence>
<evidence type="ECO:0000256" key="4">
    <source>
        <dbReference type="ARBA" id="ARBA00011738"/>
    </source>
</evidence>
<keyword evidence="8 9" id="KW-0663">Pyridoxal phosphate</keyword>